<sequence length="130" mass="14648">MRVHLYPPDLSIKYYSTVITLYKDLNVVKRWKMIARWQKQYHRTVPSNTLQLGPPPSTSSSSCTSVSSSLMVTFAARNHFPKAINFVFKGSLRFLPLLPTALAVGVDVALELDLVVVAVARAFDLYFFPI</sequence>
<protein>
    <submittedName>
        <fullName evidence="1">Uncharacterized protein</fullName>
    </submittedName>
</protein>
<keyword evidence="2" id="KW-1185">Reference proteome</keyword>
<proteinExistence type="predicted"/>
<name>A0A8J4QK17_9ROSI</name>
<reference evidence="1" key="1">
    <citation type="submission" date="2020-03" db="EMBL/GenBank/DDBJ databases">
        <title>Castanea mollissima Vanexum genome sequencing.</title>
        <authorList>
            <person name="Staton M."/>
        </authorList>
    </citation>
    <scope>NUCLEOTIDE SEQUENCE</scope>
    <source>
        <tissue evidence="1">Leaf</tissue>
    </source>
</reference>
<comment type="caution">
    <text evidence="1">The sequence shown here is derived from an EMBL/GenBank/DDBJ whole genome shotgun (WGS) entry which is preliminary data.</text>
</comment>
<dbReference type="AlphaFoldDB" id="A0A8J4QK17"/>
<organism evidence="1 2">
    <name type="scientific">Castanea mollissima</name>
    <name type="common">Chinese chestnut</name>
    <dbReference type="NCBI Taxonomy" id="60419"/>
    <lineage>
        <taxon>Eukaryota</taxon>
        <taxon>Viridiplantae</taxon>
        <taxon>Streptophyta</taxon>
        <taxon>Embryophyta</taxon>
        <taxon>Tracheophyta</taxon>
        <taxon>Spermatophyta</taxon>
        <taxon>Magnoliopsida</taxon>
        <taxon>eudicotyledons</taxon>
        <taxon>Gunneridae</taxon>
        <taxon>Pentapetalae</taxon>
        <taxon>rosids</taxon>
        <taxon>fabids</taxon>
        <taxon>Fagales</taxon>
        <taxon>Fagaceae</taxon>
        <taxon>Castanea</taxon>
    </lineage>
</organism>
<gene>
    <name evidence="1" type="ORF">CMV_026483</name>
</gene>
<evidence type="ECO:0000313" key="1">
    <source>
        <dbReference type="EMBL" id="KAF3947374.1"/>
    </source>
</evidence>
<dbReference type="EMBL" id="JRKL02007874">
    <property type="protein sequence ID" value="KAF3947374.1"/>
    <property type="molecule type" value="Genomic_DNA"/>
</dbReference>
<dbReference type="Proteomes" id="UP000737018">
    <property type="component" value="Unassembled WGS sequence"/>
</dbReference>
<accession>A0A8J4QK17</accession>
<evidence type="ECO:0000313" key="2">
    <source>
        <dbReference type="Proteomes" id="UP000737018"/>
    </source>
</evidence>